<dbReference type="RefSeq" id="WP_034885548.1">
    <property type="nucleotide sequence ID" value="NZ_JGZE01000043.1"/>
</dbReference>
<proteinExistence type="predicted"/>
<dbReference type="AlphaFoldDB" id="A0A087BLP8"/>
<dbReference type="Proteomes" id="UP000029082">
    <property type="component" value="Unassembled WGS sequence"/>
</dbReference>
<organism evidence="1 2">
    <name type="scientific">Bifidobacterium mongoliense DSM 21395</name>
    <dbReference type="NCBI Taxonomy" id="1437603"/>
    <lineage>
        <taxon>Bacteria</taxon>
        <taxon>Bacillati</taxon>
        <taxon>Actinomycetota</taxon>
        <taxon>Actinomycetes</taxon>
        <taxon>Bifidobacteriales</taxon>
        <taxon>Bifidobacteriaceae</taxon>
        <taxon>Bifidobacterium</taxon>
    </lineage>
</organism>
<dbReference type="eggNOG" id="COG0331">
    <property type="taxonomic scope" value="Bacteria"/>
</dbReference>
<protein>
    <submittedName>
        <fullName evidence="1">Fatty acid synthase subunit alpha</fullName>
    </submittedName>
</protein>
<sequence>MTSPFFLSRLASEPHAFVFGGQGTPWTSALADSCSDPTIDATLHEHMDAVGRLLVAVNADLLATVGHPVDVFGFEANPRAPRRRGRRHRQR</sequence>
<reference evidence="1 2" key="1">
    <citation type="submission" date="2014-03" db="EMBL/GenBank/DDBJ databases">
        <title>Genomics of Bifidobacteria.</title>
        <authorList>
            <person name="Ventura M."/>
            <person name="Milani C."/>
            <person name="Lugli G.A."/>
        </authorList>
    </citation>
    <scope>NUCLEOTIDE SEQUENCE [LARGE SCALE GENOMIC DNA]</scope>
    <source>
        <strain evidence="1 2">DSM 21395</strain>
    </source>
</reference>
<accession>A0A087BLP8</accession>
<keyword evidence="2" id="KW-1185">Reference proteome</keyword>
<dbReference type="EMBL" id="JGZE01000043">
    <property type="protein sequence ID" value="KFI71948.1"/>
    <property type="molecule type" value="Genomic_DNA"/>
</dbReference>
<feature type="non-terminal residue" evidence="1">
    <location>
        <position position="91"/>
    </location>
</feature>
<name>A0A087BLP8_9BIFI</name>
<gene>
    <name evidence="1" type="ORF">BMON_1869</name>
</gene>
<evidence type="ECO:0000313" key="2">
    <source>
        <dbReference type="Proteomes" id="UP000029082"/>
    </source>
</evidence>
<dbReference type="OrthoDB" id="4746285at2"/>
<evidence type="ECO:0000313" key="1">
    <source>
        <dbReference type="EMBL" id="KFI71948.1"/>
    </source>
</evidence>
<comment type="caution">
    <text evidence="1">The sequence shown here is derived from an EMBL/GenBank/DDBJ whole genome shotgun (WGS) entry which is preliminary data.</text>
</comment>